<evidence type="ECO:0000313" key="6">
    <source>
        <dbReference type="Proteomes" id="UP000441354"/>
    </source>
</evidence>
<organism evidence="5 6">
    <name type="scientific">Bacillus mesophilum</name>
    <dbReference type="NCBI Taxonomy" id="1071718"/>
    <lineage>
        <taxon>Bacteria</taxon>
        <taxon>Bacillati</taxon>
        <taxon>Bacillota</taxon>
        <taxon>Bacilli</taxon>
        <taxon>Bacillales</taxon>
        <taxon>Bacillaceae</taxon>
        <taxon>Bacillus</taxon>
    </lineage>
</organism>
<dbReference type="Pfam" id="PF25984">
    <property type="entry name" value="BSH_YknX"/>
    <property type="match status" value="1"/>
</dbReference>
<dbReference type="PANTHER" id="PTHR32347">
    <property type="entry name" value="EFFLUX SYSTEM COMPONENT YKNX-RELATED"/>
    <property type="match status" value="1"/>
</dbReference>
<comment type="caution">
    <text evidence="5">The sequence shown here is derived from an EMBL/GenBank/DDBJ whole genome shotgun (WGS) entry which is preliminary data.</text>
</comment>
<comment type="subcellular location">
    <subcellularLocation>
        <location evidence="1">Cell envelope</location>
    </subcellularLocation>
</comment>
<name>A0A7V7RLK5_9BACI</name>
<sequence length="411" mass="45870">MMKKWQIITGTAASVLLISVNSYLLLKKDSEIDRISYVSQYEETKRGDLQEAFHTEGVVVPLEEHKVYFNEQIGAFSQFTVAEGDTVNPGDPLFEYESFNIEEDQRMLEFEADKLEEQIESIEDHIDELRSFIIVIEAKESTETADEDSTNFIYNSVVDVEKEIYQKELERELLMAEASVIQKQISNIDQQNNMLTTLSTYAGTVTDINTSLGNPVITIHSDTPSIKGSLTEEDVDKIEVGMPAHVFAADEGKINGIVSKINTYPEDEPSLNKESSYPFSVELQLEEEQEALLTGKHVNVNVVTNEILDAVTIPVKALSTAGIAKNAFVIGQDGTLQETPITVGLKMGQTQEVVEGLSSEQLVAIHPDIHSENDITSFNTPIWTKYISKTAIENLGTKQIAKYIFTGFIQR</sequence>
<dbReference type="EMBL" id="WBOT01000003">
    <property type="protein sequence ID" value="KAB2332650.1"/>
    <property type="molecule type" value="Genomic_DNA"/>
</dbReference>
<dbReference type="PANTHER" id="PTHR32347:SF14">
    <property type="entry name" value="EFFLUX SYSTEM COMPONENT YKNX-RELATED"/>
    <property type="match status" value="1"/>
</dbReference>
<evidence type="ECO:0000256" key="2">
    <source>
        <dbReference type="ARBA" id="ARBA00023054"/>
    </source>
</evidence>
<gene>
    <name evidence="5" type="ORF">F7732_11195</name>
</gene>
<evidence type="ECO:0000313" key="5">
    <source>
        <dbReference type="EMBL" id="KAB2332650.1"/>
    </source>
</evidence>
<dbReference type="Gene3D" id="2.40.420.20">
    <property type="match status" value="1"/>
</dbReference>
<evidence type="ECO:0000256" key="1">
    <source>
        <dbReference type="ARBA" id="ARBA00004196"/>
    </source>
</evidence>
<proteinExistence type="predicted"/>
<feature type="coiled-coil region" evidence="3">
    <location>
        <begin position="105"/>
        <end position="132"/>
    </location>
</feature>
<dbReference type="Gene3D" id="2.40.30.170">
    <property type="match status" value="1"/>
</dbReference>
<evidence type="ECO:0000259" key="4">
    <source>
        <dbReference type="Pfam" id="PF25984"/>
    </source>
</evidence>
<evidence type="ECO:0000256" key="3">
    <source>
        <dbReference type="SAM" id="Coils"/>
    </source>
</evidence>
<reference evidence="5 6" key="1">
    <citation type="journal article" date="2014" name="Arch. Microbiol.">
        <title>Bacillus mesophilum sp. nov., strain IITR-54T, a novel 4-chlorobiphenyl dechlorinating bacterium.</title>
        <authorList>
            <person name="Manickam N."/>
            <person name="Singh N.K."/>
            <person name="Bajaj A."/>
            <person name="Kumar R.M."/>
            <person name="Kaur G."/>
            <person name="Kaur N."/>
            <person name="Bala M."/>
            <person name="Kumar A."/>
            <person name="Mayilraj S."/>
        </authorList>
    </citation>
    <scope>NUCLEOTIDE SEQUENCE [LARGE SCALE GENOMIC DNA]</scope>
    <source>
        <strain evidence="5 6">IITR-54</strain>
    </source>
</reference>
<dbReference type="InterPro" id="IPR058639">
    <property type="entry name" value="BSH_YknX-like"/>
</dbReference>
<feature type="domain" description="YknX-like barrel-sandwich hybrid" evidence="4">
    <location>
        <begin position="66"/>
        <end position="211"/>
    </location>
</feature>
<dbReference type="GO" id="GO:0030313">
    <property type="term" value="C:cell envelope"/>
    <property type="evidence" value="ECO:0007669"/>
    <property type="project" value="UniProtKB-SubCell"/>
</dbReference>
<dbReference type="InterPro" id="IPR050465">
    <property type="entry name" value="UPF0194_transport"/>
</dbReference>
<dbReference type="AlphaFoldDB" id="A0A7V7RLK5"/>
<protein>
    <submittedName>
        <fullName evidence="5">Efflux RND transporter periplasmic adaptor subunit</fullName>
    </submittedName>
</protein>
<accession>A0A7V7RLK5</accession>
<keyword evidence="2 3" id="KW-0175">Coiled coil</keyword>
<dbReference type="Proteomes" id="UP000441354">
    <property type="component" value="Unassembled WGS sequence"/>
</dbReference>
<keyword evidence="6" id="KW-1185">Reference proteome</keyword>